<feature type="transmembrane region" description="Helical" evidence="2">
    <location>
        <begin position="61"/>
        <end position="80"/>
    </location>
</feature>
<keyword evidence="2" id="KW-1133">Transmembrane helix</keyword>
<keyword evidence="4" id="KW-1185">Reference proteome</keyword>
<dbReference type="InterPro" id="IPR047789">
    <property type="entry name" value="CU044_5270-like"/>
</dbReference>
<dbReference type="Proteomes" id="UP001597365">
    <property type="component" value="Unassembled WGS sequence"/>
</dbReference>
<protein>
    <submittedName>
        <fullName evidence="3">CU044_5270 family protein</fullName>
    </submittedName>
</protein>
<gene>
    <name evidence="3" type="ORF">ACFSJS_03925</name>
</gene>
<organism evidence="3 4">
    <name type="scientific">Streptomyces desertarenae</name>
    <dbReference type="NCBI Taxonomy" id="2666184"/>
    <lineage>
        <taxon>Bacteria</taxon>
        <taxon>Bacillati</taxon>
        <taxon>Actinomycetota</taxon>
        <taxon>Actinomycetes</taxon>
        <taxon>Kitasatosporales</taxon>
        <taxon>Streptomycetaceae</taxon>
        <taxon>Streptomyces</taxon>
    </lineage>
</organism>
<keyword evidence="2" id="KW-0472">Membrane</keyword>
<accession>A0ABW4PFI4</accession>
<evidence type="ECO:0000256" key="2">
    <source>
        <dbReference type="SAM" id="Phobius"/>
    </source>
</evidence>
<proteinExistence type="predicted"/>
<reference evidence="4" key="1">
    <citation type="journal article" date="2019" name="Int. J. Syst. Evol. Microbiol.">
        <title>The Global Catalogue of Microorganisms (GCM) 10K type strain sequencing project: providing services to taxonomists for standard genome sequencing and annotation.</title>
        <authorList>
            <consortium name="The Broad Institute Genomics Platform"/>
            <consortium name="The Broad Institute Genome Sequencing Center for Infectious Disease"/>
            <person name="Wu L."/>
            <person name="Ma J."/>
        </authorList>
    </citation>
    <scope>NUCLEOTIDE SEQUENCE [LARGE SCALE GENOMIC DNA]</scope>
    <source>
        <strain evidence="4">CGMCC 4.7455</strain>
    </source>
</reference>
<sequence>MNADPRTHSEPDEREELARLLPPPGDPALPPGRHHALKEHLMREIDRDTAPASRPRARRRLVLVAVPALAAAAVAAGVTAGGTSDGGPPAAATATASAGAAAGRQEAVELLDRIATAASARTPAAVRDDQYVYLRTQGTREVAGEGTDRIRREDWHAVDGERDGLARLDVLSGPSKGGPADASGRDMKLEADPNRTTYRELQKLPTDPGALLEKLYADTEGQGSDRHGPVFEAIEAMLPESTLLPEVNAALYRAAAKIPGVTVDRDAEDAAGRPGVGLTFEAAGEDRTTWVFDRSTLAYLGSDETAVLAVAVVDEPGDAPARPAGDRAV</sequence>
<comment type="caution">
    <text evidence="3">The sequence shown here is derived from an EMBL/GenBank/DDBJ whole genome shotgun (WGS) entry which is preliminary data.</text>
</comment>
<feature type="compositionally biased region" description="Basic and acidic residues" evidence="1">
    <location>
        <begin position="1"/>
        <end position="11"/>
    </location>
</feature>
<feature type="compositionally biased region" description="Pro residues" evidence="1">
    <location>
        <begin position="21"/>
        <end position="30"/>
    </location>
</feature>
<name>A0ABW4PFI4_9ACTN</name>
<evidence type="ECO:0000313" key="3">
    <source>
        <dbReference type="EMBL" id="MFD1828815.1"/>
    </source>
</evidence>
<feature type="region of interest" description="Disordered" evidence="1">
    <location>
        <begin position="1"/>
        <end position="35"/>
    </location>
</feature>
<dbReference type="EMBL" id="JBHUFU010000001">
    <property type="protein sequence ID" value="MFD1828815.1"/>
    <property type="molecule type" value="Genomic_DNA"/>
</dbReference>
<evidence type="ECO:0000313" key="4">
    <source>
        <dbReference type="Proteomes" id="UP001597365"/>
    </source>
</evidence>
<keyword evidence="2" id="KW-0812">Transmembrane</keyword>
<dbReference type="RefSeq" id="WP_380896650.1">
    <property type="nucleotide sequence ID" value="NZ_JBHUFU010000001.1"/>
</dbReference>
<evidence type="ECO:0000256" key="1">
    <source>
        <dbReference type="SAM" id="MobiDB-lite"/>
    </source>
</evidence>
<dbReference type="NCBIfam" id="NF038083">
    <property type="entry name" value="CU044_5270_fam"/>
    <property type="match status" value="1"/>
</dbReference>